<evidence type="ECO:0000313" key="11">
    <source>
        <dbReference type="EMBL" id="CAF4994452.1"/>
    </source>
</evidence>
<evidence type="ECO:0000256" key="8">
    <source>
        <dbReference type="ARBA" id="ARBA00023303"/>
    </source>
</evidence>
<evidence type="ECO:0000256" key="6">
    <source>
        <dbReference type="ARBA" id="ARBA00023065"/>
    </source>
</evidence>
<keyword evidence="7" id="KW-0472">Membrane</keyword>
<keyword evidence="6 9" id="KW-0406">Ion transport</keyword>
<keyword evidence="4" id="KW-0812">Transmembrane</keyword>
<name>A0A821ZUT5_9BILA</name>
<keyword evidence="5" id="KW-1133">Transmembrane helix</keyword>
<evidence type="ECO:0000256" key="9">
    <source>
        <dbReference type="RuleBase" id="RU010713"/>
    </source>
</evidence>
<comment type="similarity">
    <text evidence="9">Belongs to the pannexin family.</text>
</comment>
<dbReference type="PANTHER" id="PTHR11893:SF36">
    <property type="entry name" value="INNEXIN-5"/>
    <property type="match status" value="1"/>
</dbReference>
<dbReference type="PROSITE" id="PS51013">
    <property type="entry name" value="PANNEXIN"/>
    <property type="match status" value="1"/>
</dbReference>
<dbReference type="InterPro" id="IPR000990">
    <property type="entry name" value="Innexin"/>
</dbReference>
<keyword evidence="3" id="KW-1003">Cell membrane</keyword>
<sequence>VPAMFTSGYEDYTNHICYITNTYYVNQTQKIPGTRAERQSLQLLYYQWIPFILCFLR</sequence>
<comment type="subcellular location">
    <subcellularLocation>
        <location evidence="1 9">Cell membrane</location>
        <topology evidence="1 9">Multi-pass membrane protein</topology>
    </subcellularLocation>
</comment>
<accession>A0A821ZUT5</accession>
<dbReference type="EMBL" id="CAJOBP010107916">
    <property type="protein sequence ID" value="CAF4994452.1"/>
    <property type="molecule type" value="Genomic_DNA"/>
</dbReference>
<keyword evidence="12" id="KW-1185">Reference proteome</keyword>
<keyword evidence="2 9" id="KW-0813">Transport</keyword>
<evidence type="ECO:0000256" key="1">
    <source>
        <dbReference type="ARBA" id="ARBA00004651"/>
    </source>
</evidence>
<dbReference type="PANTHER" id="PTHR11893">
    <property type="entry name" value="INNEXIN"/>
    <property type="match status" value="1"/>
</dbReference>
<evidence type="ECO:0000313" key="12">
    <source>
        <dbReference type="Proteomes" id="UP000663873"/>
    </source>
</evidence>
<evidence type="ECO:0000256" key="4">
    <source>
        <dbReference type="ARBA" id="ARBA00022692"/>
    </source>
</evidence>
<keyword evidence="8 9" id="KW-0407">Ion channel</keyword>
<dbReference type="GO" id="GO:0005886">
    <property type="term" value="C:plasma membrane"/>
    <property type="evidence" value="ECO:0007669"/>
    <property type="project" value="UniProtKB-SubCell"/>
</dbReference>
<dbReference type="GO" id="GO:0005921">
    <property type="term" value="C:gap junction"/>
    <property type="evidence" value="ECO:0007669"/>
    <property type="project" value="UniProtKB-UniRule"/>
</dbReference>
<dbReference type="Proteomes" id="UP000663873">
    <property type="component" value="Unassembled WGS sequence"/>
</dbReference>
<reference evidence="11" key="1">
    <citation type="submission" date="2021-02" db="EMBL/GenBank/DDBJ databases">
        <authorList>
            <person name="Nowell W R."/>
        </authorList>
    </citation>
    <scope>NUCLEOTIDE SEQUENCE</scope>
</reference>
<evidence type="ECO:0000313" key="10">
    <source>
        <dbReference type="EMBL" id="CAF4948524.1"/>
    </source>
</evidence>
<dbReference type="Pfam" id="PF00876">
    <property type="entry name" value="Innexin"/>
    <property type="match status" value="1"/>
</dbReference>
<dbReference type="AlphaFoldDB" id="A0A821ZUT5"/>
<dbReference type="GO" id="GO:0034220">
    <property type="term" value="P:monoatomic ion transmembrane transport"/>
    <property type="evidence" value="ECO:0007669"/>
    <property type="project" value="UniProtKB-KW"/>
</dbReference>
<evidence type="ECO:0000256" key="2">
    <source>
        <dbReference type="ARBA" id="ARBA00022448"/>
    </source>
</evidence>
<protein>
    <recommendedName>
        <fullName evidence="9">Innexin</fullName>
    </recommendedName>
</protein>
<evidence type="ECO:0000256" key="5">
    <source>
        <dbReference type="ARBA" id="ARBA00022989"/>
    </source>
</evidence>
<gene>
    <name evidence="9" type="primary">inx</name>
    <name evidence="10" type="ORF">UJA718_LOCUS47640</name>
    <name evidence="11" type="ORF">UJA718_LOCUS50001</name>
</gene>
<evidence type="ECO:0000256" key="3">
    <source>
        <dbReference type="ARBA" id="ARBA00022475"/>
    </source>
</evidence>
<evidence type="ECO:0000256" key="7">
    <source>
        <dbReference type="ARBA" id="ARBA00023136"/>
    </source>
</evidence>
<organism evidence="11 12">
    <name type="scientific">Rotaria socialis</name>
    <dbReference type="NCBI Taxonomy" id="392032"/>
    <lineage>
        <taxon>Eukaryota</taxon>
        <taxon>Metazoa</taxon>
        <taxon>Spiralia</taxon>
        <taxon>Gnathifera</taxon>
        <taxon>Rotifera</taxon>
        <taxon>Eurotatoria</taxon>
        <taxon>Bdelloidea</taxon>
        <taxon>Philodinida</taxon>
        <taxon>Philodinidae</taxon>
        <taxon>Rotaria</taxon>
    </lineage>
</organism>
<dbReference type="EMBL" id="CAJOBP010091331">
    <property type="protein sequence ID" value="CAF4948524.1"/>
    <property type="molecule type" value="Genomic_DNA"/>
</dbReference>
<comment type="function">
    <text evidence="9">Structural component of the gap junctions.</text>
</comment>
<proteinExistence type="inferred from homology"/>
<feature type="non-terminal residue" evidence="11">
    <location>
        <position position="1"/>
    </location>
</feature>
<comment type="caution">
    <text evidence="11">The sequence shown here is derived from an EMBL/GenBank/DDBJ whole genome shotgun (WGS) entry which is preliminary data.</text>
</comment>